<dbReference type="SUPFAM" id="SSF52743">
    <property type="entry name" value="Subtilisin-like"/>
    <property type="match status" value="2"/>
</dbReference>
<gene>
    <name evidence="10" type="ORF">CXB77_10855</name>
</gene>
<comment type="caution">
    <text evidence="10">The sequence shown here is derived from an EMBL/GenBank/DDBJ whole genome shotgun (WGS) entry which is preliminary data.</text>
</comment>
<evidence type="ECO:0000256" key="3">
    <source>
        <dbReference type="ARBA" id="ARBA00022801"/>
    </source>
</evidence>
<reference evidence="10 11" key="1">
    <citation type="submission" date="2018-01" db="EMBL/GenBank/DDBJ databases">
        <title>The complete genome sequence of Chromatium okenii LaCa, a purple sulfur bacterium with a turbulent life.</title>
        <authorList>
            <person name="Luedin S.M."/>
            <person name="Liechti N."/>
            <person name="Storelli N."/>
            <person name="Danza F."/>
            <person name="Wittwer M."/>
            <person name="Pothier J.F."/>
            <person name="Tonolla M.A."/>
        </authorList>
    </citation>
    <scope>NUCLEOTIDE SEQUENCE [LARGE SCALE GENOMIC DNA]</scope>
    <source>
        <strain evidence="10 11">LaCa</strain>
    </source>
</reference>
<evidence type="ECO:0000259" key="9">
    <source>
        <dbReference type="Pfam" id="PF00082"/>
    </source>
</evidence>
<evidence type="ECO:0000256" key="7">
    <source>
        <dbReference type="SAM" id="MobiDB-lite"/>
    </source>
</evidence>
<dbReference type="PANTHER" id="PTHR43399">
    <property type="entry name" value="SUBTILISIN-RELATED"/>
    <property type="match status" value="1"/>
</dbReference>
<dbReference type="CDD" id="cd07473">
    <property type="entry name" value="Peptidases_S8_Subtilisin_like"/>
    <property type="match status" value="1"/>
</dbReference>
<keyword evidence="2 5" id="KW-0645">Protease</keyword>
<dbReference type="PROSITE" id="PS00018">
    <property type="entry name" value="EF_HAND_1"/>
    <property type="match status" value="1"/>
</dbReference>
<dbReference type="PROSITE" id="PS51892">
    <property type="entry name" value="SUBTILASE"/>
    <property type="match status" value="1"/>
</dbReference>
<name>A0A2S7XS85_9GAMM</name>
<evidence type="ECO:0000313" key="10">
    <source>
        <dbReference type="EMBL" id="PQJ96261.1"/>
    </source>
</evidence>
<keyword evidence="4 5" id="KW-0720">Serine protease</keyword>
<evidence type="ECO:0000256" key="4">
    <source>
        <dbReference type="ARBA" id="ARBA00022825"/>
    </source>
</evidence>
<organism evidence="10 11">
    <name type="scientific">Chromatium okenii</name>
    <dbReference type="NCBI Taxonomy" id="61644"/>
    <lineage>
        <taxon>Bacteria</taxon>
        <taxon>Pseudomonadati</taxon>
        <taxon>Pseudomonadota</taxon>
        <taxon>Gammaproteobacteria</taxon>
        <taxon>Chromatiales</taxon>
        <taxon>Chromatiaceae</taxon>
        <taxon>Chromatium</taxon>
    </lineage>
</organism>
<feature type="active site" description="Charge relay system" evidence="5">
    <location>
        <position position="239"/>
    </location>
</feature>
<feature type="chain" id="PRO_5015635402" description="Peptidase S8/S53 domain-containing protein" evidence="8">
    <location>
        <begin position="31"/>
        <end position="911"/>
    </location>
</feature>
<evidence type="ECO:0000256" key="6">
    <source>
        <dbReference type="RuleBase" id="RU003355"/>
    </source>
</evidence>
<dbReference type="InterPro" id="IPR051048">
    <property type="entry name" value="Peptidase_S8/S53_subtilisin"/>
</dbReference>
<evidence type="ECO:0000256" key="8">
    <source>
        <dbReference type="SAM" id="SignalP"/>
    </source>
</evidence>
<proteinExistence type="inferred from homology"/>
<feature type="domain" description="Peptidase S8/S53" evidence="9">
    <location>
        <begin position="231"/>
        <end position="457"/>
    </location>
</feature>
<feature type="active site" description="Charge relay system" evidence="5">
    <location>
        <position position="294"/>
    </location>
</feature>
<evidence type="ECO:0000256" key="2">
    <source>
        <dbReference type="ARBA" id="ARBA00022670"/>
    </source>
</evidence>
<dbReference type="GO" id="GO:0006508">
    <property type="term" value="P:proteolysis"/>
    <property type="evidence" value="ECO:0007669"/>
    <property type="project" value="UniProtKB-KW"/>
</dbReference>
<keyword evidence="8" id="KW-0732">Signal</keyword>
<dbReference type="InterPro" id="IPR000209">
    <property type="entry name" value="Peptidase_S8/S53_dom"/>
</dbReference>
<feature type="active site" description="Charge relay system" evidence="5">
    <location>
        <position position="771"/>
    </location>
</feature>
<protein>
    <recommendedName>
        <fullName evidence="9">Peptidase S8/S53 domain-containing protein</fullName>
    </recommendedName>
</protein>
<dbReference type="Pfam" id="PF20773">
    <property type="entry name" value="InhA-like_MAM"/>
    <property type="match status" value="1"/>
</dbReference>
<evidence type="ECO:0000256" key="5">
    <source>
        <dbReference type="PROSITE-ProRule" id="PRU01240"/>
    </source>
</evidence>
<feature type="signal peptide" evidence="8">
    <location>
        <begin position="1"/>
        <end position="30"/>
    </location>
</feature>
<dbReference type="PRINTS" id="PR00723">
    <property type="entry name" value="SUBTILISIN"/>
</dbReference>
<feature type="region of interest" description="Disordered" evidence="7">
    <location>
        <begin position="50"/>
        <end position="104"/>
    </location>
</feature>
<dbReference type="Proteomes" id="UP000239936">
    <property type="component" value="Unassembled WGS sequence"/>
</dbReference>
<evidence type="ECO:0000256" key="1">
    <source>
        <dbReference type="ARBA" id="ARBA00011073"/>
    </source>
</evidence>
<comment type="similarity">
    <text evidence="1 5 6">Belongs to the peptidase S8 family.</text>
</comment>
<dbReference type="InterPro" id="IPR018247">
    <property type="entry name" value="EF_Hand_1_Ca_BS"/>
</dbReference>
<dbReference type="InterPro" id="IPR015500">
    <property type="entry name" value="Peptidase_S8_subtilisin-rel"/>
</dbReference>
<dbReference type="InterPro" id="IPR023828">
    <property type="entry name" value="Peptidase_S8_Ser-AS"/>
</dbReference>
<dbReference type="Pfam" id="PF00082">
    <property type="entry name" value="Peptidase_S8"/>
    <property type="match status" value="2"/>
</dbReference>
<feature type="domain" description="Peptidase S8/S53" evidence="9">
    <location>
        <begin position="758"/>
        <end position="804"/>
    </location>
</feature>
<dbReference type="InterPro" id="IPR036852">
    <property type="entry name" value="Peptidase_S8/S53_dom_sf"/>
</dbReference>
<dbReference type="InterPro" id="IPR022398">
    <property type="entry name" value="Peptidase_S8_His-AS"/>
</dbReference>
<keyword evidence="3 5" id="KW-0378">Hydrolase</keyword>
<keyword evidence="11" id="KW-1185">Reference proteome</keyword>
<dbReference type="PROSITE" id="PS00136">
    <property type="entry name" value="SUBTILASE_ASP"/>
    <property type="match status" value="1"/>
</dbReference>
<evidence type="ECO:0000313" key="11">
    <source>
        <dbReference type="Proteomes" id="UP000239936"/>
    </source>
</evidence>
<accession>A0A2S7XS85</accession>
<dbReference type="Gene3D" id="3.40.50.200">
    <property type="entry name" value="Peptidase S8/S53 domain"/>
    <property type="match status" value="2"/>
</dbReference>
<dbReference type="EMBL" id="PPGH01000035">
    <property type="protein sequence ID" value="PQJ96261.1"/>
    <property type="molecule type" value="Genomic_DNA"/>
</dbReference>
<dbReference type="PANTHER" id="PTHR43399:SF4">
    <property type="entry name" value="CELL WALL-ASSOCIATED PROTEASE"/>
    <property type="match status" value="1"/>
</dbReference>
<dbReference type="PROSITE" id="PS00137">
    <property type="entry name" value="SUBTILASE_HIS"/>
    <property type="match status" value="1"/>
</dbReference>
<sequence>MRHFHFPHIKGYTLCAAALIGMLPTMNSYSASSTDLLLTPTVMTLKQDGSAPVLNHPAAPMNRSQLVPNNVTPNAQGDRLLTVPEPTQPSSKDGTATTSTPKKPHYKDGEVLVLFKKGVTKTVANSALGAKAATVVKGFDQLTARTGQVFALVRGGKGVSSAQLMKSLSKDYRVQATSLNYGKRPSVISDTSPNDPGFGYQWSLNNSGQTGGTSGADIQAIDAWDQHTNSENVVIAVIDTGVDYRHPDLKNNMWINPGEIAGDGVDNDKNGYTDDIYGIDTGTGDSDPYPTAAHGTHVAGIIAAEGNNGKGVTGINWRGRIMAVQGFSPDGYMYDDAELAALQYILTMKNKGTNIVAVNASYGCAGCYNDVMEAAIKNLGDVGIVFVAAAGNEENDNDSDPTYPAGYDLPNVISVAATDDTDSLAWYSNYGATSVDLGAPGSSILSTYWSTTYAPKEGDVFFDNVESGANGWEFDLPAPWAITATTETNHAWTDSPNGDYANSQSTALISRPINLVGKTGLSFGFNAKYDLESDYDFLDVYYVIPSVWKITTEQKRTGTKAWSDSLSGNYFNNTYSGIISPEINLSDAASGTASISFYLKGAVEPDYDMLGVYCGSSEYGIYHYVGYVSAVLKDWTQITASLPDDCLVDKAQISFVLWSDEMITYDGYYLDDISVAVNGTTVFSDSMEGTNHWLTFGERYQYVGGLTGSSDGEWINYNISLSDPALYAANFRVALVLNTDGSVVDDGVYLDDIGIGQEIPTHNYAWMSGTSMATPHVTGAVGFLASLYKEPMENRINRILNNTDSIPALRGKTAHGRLNLGKAVNSIGLTASTICIGNFDNDGDVDDSDKTVFGNTFGLHSGQECYDSADSLLLGKGCYDSRADFDHDGDVDGTDLVTFRADYGRTNCLAR</sequence>
<dbReference type="AlphaFoldDB" id="A0A2S7XS85"/>
<dbReference type="InterPro" id="IPR023827">
    <property type="entry name" value="Peptidase_S8_Asp-AS"/>
</dbReference>
<dbReference type="OrthoDB" id="9790784at2"/>
<dbReference type="GO" id="GO:0004252">
    <property type="term" value="F:serine-type endopeptidase activity"/>
    <property type="evidence" value="ECO:0007669"/>
    <property type="project" value="UniProtKB-UniRule"/>
</dbReference>
<feature type="compositionally biased region" description="Polar residues" evidence="7">
    <location>
        <begin position="62"/>
        <end position="75"/>
    </location>
</feature>
<dbReference type="PROSITE" id="PS00138">
    <property type="entry name" value="SUBTILASE_SER"/>
    <property type="match status" value="1"/>
</dbReference>
<feature type="compositionally biased region" description="Polar residues" evidence="7">
    <location>
        <begin position="88"/>
        <end position="101"/>
    </location>
</feature>
<dbReference type="InterPro" id="IPR034204">
    <property type="entry name" value="PfSUB1-like_cat_dom"/>
</dbReference>